<sequence>MESIHSIGPTVDAVTRPLTALPAEALSTLISARPLSWVAFNSGFQRIMFSNKWFLTMEPGPDDTWRLDLGDGRVTYPPQ</sequence>
<keyword evidence="2" id="KW-1185">Reference proteome</keyword>
<dbReference type="Proteomes" id="UP001501442">
    <property type="component" value="Unassembled WGS sequence"/>
</dbReference>
<evidence type="ECO:0000313" key="1">
    <source>
        <dbReference type="EMBL" id="GAA4631352.1"/>
    </source>
</evidence>
<gene>
    <name evidence="1" type="ORF">GCM10023196_060460</name>
</gene>
<proteinExistence type="predicted"/>
<evidence type="ECO:0000313" key="2">
    <source>
        <dbReference type="Proteomes" id="UP001501442"/>
    </source>
</evidence>
<comment type="caution">
    <text evidence="1">The sequence shown here is derived from an EMBL/GenBank/DDBJ whole genome shotgun (WGS) entry which is preliminary data.</text>
</comment>
<organism evidence="1 2">
    <name type="scientific">Actinoallomurus vinaceus</name>
    <dbReference type="NCBI Taxonomy" id="1080074"/>
    <lineage>
        <taxon>Bacteria</taxon>
        <taxon>Bacillati</taxon>
        <taxon>Actinomycetota</taxon>
        <taxon>Actinomycetes</taxon>
        <taxon>Streptosporangiales</taxon>
        <taxon>Thermomonosporaceae</taxon>
        <taxon>Actinoallomurus</taxon>
    </lineage>
</organism>
<protein>
    <submittedName>
        <fullName evidence="1">Uncharacterized protein</fullName>
    </submittedName>
</protein>
<name>A0ABP8UGC5_9ACTN</name>
<accession>A0ABP8UGC5</accession>
<dbReference type="EMBL" id="BAABHK010000009">
    <property type="protein sequence ID" value="GAA4631352.1"/>
    <property type="molecule type" value="Genomic_DNA"/>
</dbReference>
<reference evidence="2" key="1">
    <citation type="journal article" date="2019" name="Int. J. Syst. Evol. Microbiol.">
        <title>The Global Catalogue of Microorganisms (GCM) 10K type strain sequencing project: providing services to taxonomists for standard genome sequencing and annotation.</title>
        <authorList>
            <consortium name="The Broad Institute Genomics Platform"/>
            <consortium name="The Broad Institute Genome Sequencing Center for Infectious Disease"/>
            <person name="Wu L."/>
            <person name="Ma J."/>
        </authorList>
    </citation>
    <scope>NUCLEOTIDE SEQUENCE [LARGE SCALE GENOMIC DNA]</scope>
    <source>
        <strain evidence="2">JCM 17939</strain>
    </source>
</reference>